<dbReference type="SMART" id="SM00499">
    <property type="entry name" value="AAI"/>
    <property type="match status" value="1"/>
</dbReference>
<evidence type="ECO:0000256" key="2">
    <source>
        <dbReference type="ARBA" id="ARBA00023157"/>
    </source>
</evidence>
<keyword evidence="4" id="KW-0732">Signal</keyword>
<dbReference type="Gene3D" id="1.10.110.10">
    <property type="entry name" value="Plant lipid-transfer and hydrophobic proteins"/>
    <property type="match status" value="1"/>
</dbReference>
<name>A0A6J1D1I6_MOMCH</name>
<feature type="signal peptide" evidence="4">
    <location>
        <begin position="1"/>
        <end position="29"/>
    </location>
</feature>
<dbReference type="GeneID" id="111016422"/>
<evidence type="ECO:0000256" key="3">
    <source>
        <dbReference type="RuleBase" id="RU000628"/>
    </source>
</evidence>
<dbReference type="KEGG" id="mcha:111016422"/>
<dbReference type="Pfam" id="PF00234">
    <property type="entry name" value="Tryp_alpha_amyl"/>
    <property type="match status" value="1"/>
</dbReference>
<gene>
    <name evidence="7" type="primary">LOC111016422</name>
</gene>
<proteinExistence type="inferred from homology"/>
<comment type="similarity">
    <text evidence="1 3">Belongs to the plant LTP family.</text>
</comment>
<sequence>MAGTHNRRTMISALAFVAIFTSPMMIALSQTDDEAACEPVMQELTPCLSFIKGSDSEFGGPKPSPECCNGVKKLISDTKTKADKVATCECLKKALGMIGTYDPSRIPLITKNCGIAIQIPPIDNSTDCSKIEGLQFGSAVLYELGN</sequence>
<dbReference type="PRINTS" id="PR00382">
    <property type="entry name" value="LIPIDTRNSFER"/>
</dbReference>
<dbReference type="RefSeq" id="XP_022147518.1">
    <property type="nucleotide sequence ID" value="XM_022291826.1"/>
</dbReference>
<keyword evidence="3" id="KW-0446">Lipid-binding</keyword>
<dbReference type="CDD" id="cd01960">
    <property type="entry name" value="nsLTP1"/>
    <property type="match status" value="1"/>
</dbReference>
<dbReference type="Proteomes" id="UP000504603">
    <property type="component" value="Unplaced"/>
</dbReference>
<keyword evidence="2" id="KW-1015">Disulfide bond</keyword>
<comment type="function">
    <text evidence="3">Plant non-specific lipid-transfer proteins transfer phospholipids as well as galactolipids across membranes. May play a role in wax or cutin deposition in the cell walls of expanding epidermal cells and certain secretory tissues.</text>
</comment>
<evidence type="ECO:0000313" key="7">
    <source>
        <dbReference type="RefSeq" id="XP_022147518.1"/>
    </source>
</evidence>
<dbReference type="AlphaFoldDB" id="A0A6J1D1I6"/>
<evidence type="ECO:0000256" key="4">
    <source>
        <dbReference type="SAM" id="SignalP"/>
    </source>
</evidence>
<reference evidence="7" key="1">
    <citation type="submission" date="2025-08" db="UniProtKB">
        <authorList>
            <consortium name="RefSeq"/>
        </authorList>
    </citation>
    <scope>IDENTIFICATION</scope>
    <source>
        <strain evidence="7">OHB3-1</strain>
    </source>
</reference>
<dbReference type="InterPro" id="IPR000528">
    <property type="entry name" value="Plant_nsLTP"/>
</dbReference>
<accession>A0A6J1D1I6</accession>
<evidence type="ECO:0000259" key="5">
    <source>
        <dbReference type="SMART" id="SM00499"/>
    </source>
</evidence>
<evidence type="ECO:0000256" key="1">
    <source>
        <dbReference type="ARBA" id="ARBA00009748"/>
    </source>
</evidence>
<dbReference type="OrthoDB" id="1862539at2759"/>
<keyword evidence="3" id="KW-0813">Transport</keyword>
<dbReference type="InterPro" id="IPR016140">
    <property type="entry name" value="Bifunc_inhib/LTP/seed_store"/>
</dbReference>
<protein>
    <recommendedName>
        <fullName evidence="3">Non-specific lipid-transfer protein</fullName>
    </recommendedName>
</protein>
<evidence type="ECO:0000313" key="6">
    <source>
        <dbReference type="Proteomes" id="UP000504603"/>
    </source>
</evidence>
<dbReference type="GO" id="GO:0006869">
    <property type="term" value="P:lipid transport"/>
    <property type="evidence" value="ECO:0007669"/>
    <property type="project" value="InterPro"/>
</dbReference>
<dbReference type="InterPro" id="IPR036312">
    <property type="entry name" value="Bifun_inhib/LTP/seed_sf"/>
</dbReference>
<feature type="domain" description="Bifunctional inhibitor/plant lipid transfer protein/seed storage helical" evidence="5">
    <location>
        <begin position="37"/>
        <end position="128"/>
    </location>
</feature>
<dbReference type="GO" id="GO:0008289">
    <property type="term" value="F:lipid binding"/>
    <property type="evidence" value="ECO:0007669"/>
    <property type="project" value="UniProtKB-KW"/>
</dbReference>
<dbReference type="SUPFAM" id="SSF47699">
    <property type="entry name" value="Bifunctional inhibitor/lipid-transfer protein/seed storage 2S albumin"/>
    <property type="match status" value="1"/>
</dbReference>
<keyword evidence="6" id="KW-1185">Reference proteome</keyword>
<feature type="chain" id="PRO_5026826348" description="Non-specific lipid-transfer protein" evidence="4">
    <location>
        <begin position="30"/>
        <end position="146"/>
    </location>
</feature>
<organism evidence="6 7">
    <name type="scientific">Momordica charantia</name>
    <name type="common">Bitter gourd</name>
    <name type="synonym">Balsam pear</name>
    <dbReference type="NCBI Taxonomy" id="3673"/>
    <lineage>
        <taxon>Eukaryota</taxon>
        <taxon>Viridiplantae</taxon>
        <taxon>Streptophyta</taxon>
        <taxon>Embryophyta</taxon>
        <taxon>Tracheophyta</taxon>
        <taxon>Spermatophyta</taxon>
        <taxon>Magnoliopsida</taxon>
        <taxon>eudicotyledons</taxon>
        <taxon>Gunneridae</taxon>
        <taxon>Pentapetalae</taxon>
        <taxon>rosids</taxon>
        <taxon>fabids</taxon>
        <taxon>Cucurbitales</taxon>
        <taxon>Cucurbitaceae</taxon>
        <taxon>Momordiceae</taxon>
        <taxon>Momordica</taxon>
    </lineage>
</organism>
<dbReference type="PANTHER" id="PTHR33076">
    <property type="entry name" value="NON-SPECIFIC LIPID-TRANSFER PROTEIN 2-RELATED"/>
    <property type="match status" value="1"/>
</dbReference>